<dbReference type="EC" id="3.1.1.-" evidence="5"/>
<keyword evidence="3 5" id="KW-0378">Hydrolase</keyword>
<dbReference type="InterPro" id="IPR029058">
    <property type="entry name" value="AB_hydrolase_fold"/>
</dbReference>
<dbReference type="InterPro" id="IPR002018">
    <property type="entry name" value="CarbesteraseB"/>
</dbReference>
<dbReference type="GO" id="GO:0052689">
    <property type="term" value="F:carboxylic ester hydrolase activity"/>
    <property type="evidence" value="ECO:0007669"/>
    <property type="project" value="UniProtKB-KW"/>
</dbReference>
<dbReference type="AlphaFoldDB" id="A0A9P0AH42"/>
<dbReference type="PANTHER" id="PTHR43142:SF1">
    <property type="entry name" value="CARBOXYLIC ESTER HYDROLASE"/>
    <property type="match status" value="1"/>
</dbReference>
<keyword evidence="2" id="KW-0719">Serine esterase</keyword>
<evidence type="ECO:0000256" key="1">
    <source>
        <dbReference type="ARBA" id="ARBA00005964"/>
    </source>
</evidence>
<dbReference type="Gene3D" id="3.40.50.1820">
    <property type="entry name" value="alpha/beta hydrolase"/>
    <property type="match status" value="1"/>
</dbReference>
<dbReference type="PROSITE" id="PS00122">
    <property type="entry name" value="CARBOXYLESTERASE_B_1"/>
    <property type="match status" value="1"/>
</dbReference>
<accession>A0A9P0AH42</accession>
<protein>
    <recommendedName>
        <fullName evidence="5">Carboxylic ester hydrolase</fullName>
        <ecNumber evidence="5">3.1.1.-</ecNumber>
    </recommendedName>
</protein>
<proteinExistence type="inferred from homology"/>
<name>A0A9P0AH42_BEMTA</name>
<feature type="domain" description="Carboxylesterase type B" evidence="6">
    <location>
        <begin position="24"/>
        <end position="535"/>
    </location>
</feature>
<feature type="signal peptide" evidence="5">
    <location>
        <begin position="1"/>
        <end position="22"/>
    </location>
</feature>
<gene>
    <name evidence="7" type="ORF">BEMITA_LOCUS12737</name>
</gene>
<dbReference type="SUPFAM" id="SSF53474">
    <property type="entry name" value="alpha/beta-Hydrolases"/>
    <property type="match status" value="1"/>
</dbReference>
<organism evidence="7 8">
    <name type="scientific">Bemisia tabaci</name>
    <name type="common">Sweetpotato whitefly</name>
    <name type="synonym">Aleurodes tabaci</name>
    <dbReference type="NCBI Taxonomy" id="7038"/>
    <lineage>
        <taxon>Eukaryota</taxon>
        <taxon>Metazoa</taxon>
        <taxon>Ecdysozoa</taxon>
        <taxon>Arthropoda</taxon>
        <taxon>Hexapoda</taxon>
        <taxon>Insecta</taxon>
        <taxon>Pterygota</taxon>
        <taxon>Neoptera</taxon>
        <taxon>Paraneoptera</taxon>
        <taxon>Hemiptera</taxon>
        <taxon>Sternorrhyncha</taxon>
        <taxon>Aleyrodoidea</taxon>
        <taxon>Aleyrodidae</taxon>
        <taxon>Aleyrodinae</taxon>
        <taxon>Bemisia</taxon>
    </lineage>
</organism>
<reference evidence="7" key="1">
    <citation type="submission" date="2021-12" db="EMBL/GenBank/DDBJ databases">
        <authorList>
            <person name="King R."/>
        </authorList>
    </citation>
    <scope>NUCLEOTIDE SEQUENCE</scope>
</reference>
<dbReference type="PANTHER" id="PTHR43142">
    <property type="entry name" value="CARBOXYLIC ESTER HYDROLASE"/>
    <property type="match status" value="1"/>
</dbReference>
<keyword evidence="4" id="KW-0325">Glycoprotein</keyword>
<keyword evidence="8" id="KW-1185">Reference proteome</keyword>
<sequence length="556" mass="61993">MEISFWAKLALIFSFGVLYCCALEVSIPNGKIIGFDTLRTRDGRVIHSFTGIPFAKPPVGPLRFKEPQPAEPWKEPLDATNNATMCAQFDFGNLSNPNLLGQEDCLVLHVYSPKVDKSARLPVMVWIHGGAFQYGAAFIYGPDLLLDKDVVLVTINYRLGALGFLSTGDEVIPANLGLKDQALAIKWVHDNIEYFGGNPDLVTLFGESAGAGSAHLNLLSPLNKGLIHRVIAMSGSAYCPWATIPPQLAKDRTKALAVLCSCPPEPSHELRKCMQTVPVELLVEMARRFQDWAVSDLIFVPTIESETKTAFLPKELDKLGSKIPFMTGITSGEGGIAVSFVYRAGLENQLKENPQNILPRALLLKSRFSRDKLPSVAKQIQKFYFGDKPLDMNASMEEVIDMFTDRWFLHGAVEAAKKHHGDAYLYLYDHLHAVSFNDILGGTGKVKSVAHIDDLLNIFPLQLYFPERTWTEADVKVSRKFIDIVTDFAKNGKLTVIDSKLQPVSKTVQTHQYLHITAQGLTVKENLYSKRVNFWLSLLDGKLEETESSRHIRDEF</sequence>
<evidence type="ECO:0000256" key="5">
    <source>
        <dbReference type="RuleBase" id="RU361235"/>
    </source>
</evidence>
<evidence type="ECO:0000256" key="3">
    <source>
        <dbReference type="ARBA" id="ARBA00022801"/>
    </source>
</evidence>
<comment type="similarity">
    <text evidence="1 5">Belongs to the type-B carboxylesterase/lipase family.</text>
</comment>
<evidence type="ECO:0000313" key="8">
    <source>
        <dbReference type="Proteomes" id="UP001152759"/>
    </source>
</evidence>
<dbReference type="Proteomes" id="UP001152759">
    <property type="component" value="Chromosome 8"/>
</dbReference>
<evidence type="ECO:0000256" key="2">
    <source>
        <dbReference type="ARBA" id="ARBA00022487"/>
    </source>
</evidence>
<dbReference type="InterPro" id="IPR019826">
    <property type="entry name" value="Carboxylesterase_B_AS"/>
</dbReference>
<dbReference type="EMBL" id="OU963869">
    <property type="protein sequence ID" value="CAH0394440.1"/>
    <property type="molecule type" value="Genomic_DNA"/>
</dbReference>
<dbReference type="Pfam" id="PF00135">
    <property type="entry name" value="COesterase"/>
    <property type="match status" value="1"/>
</dbReference>
<keyword evidence="5" id="KW-0732">Signal</keyword>
<evidence type="ECO:0000313" key="7">
    <source>
        <dbReference type="EMBL" id="CAH0394440.1"/>
    </source>
</evidence>
<evidence type="ECO:0000256" key="4">
    <source>
        <dbReference type="ARBA" id="ARBA00023180"/>
    </source>
</evidence>
<feature type="chain" id="PRO_5040536274" description="Carboxylic ester hydrolase" evidence="5">
    <location>
        <begin position="23"/>
        <end position="556"/>
    </location>
</feature>
<evidence type="ECO:0000259" key="6">
    <source>
        <dbReference type="Pfam" id="PF00135"/>
    </source>
</evidence>